<organism evidence="1 2">
    <name type="scientific">Panagrolaimus sp. PS1159</name>
    <dbReference type="NCBI Taxonomy" id="55785"/>
    <lineage>
        <taxon>Eukaryota</taxon>
        <taxon>Metazoa</taxon>
        <taxon>Ecdysozoa</taxon>
        <taxon>Nematoda</taxon>
        <taxon>Chromadorea</taxon>
        <taxon>Rhabditida</taxon>
        <taxon>Tylenchina</taxon>
        <taxon>Panagrolaimomorpha</taxon>
        <taxon>Panagrolaimoidea</taxon>
        <taxon>Panagrolaimidae</taxon>
        <taxon>Panagrolaimus</taxon>
    </lineage>
</organism>
<dbReference type="WBParaSite" id="PS1159_v2.g16221.t1">
    <property type="protein sequence ID" value="PS1159_v2.g16221.t1"/>
    <property type="gene ID" value="PS1159_v2.g16221"/>
</dbReference>
<reference evidence="2" key="1">
    <citation type="submission" date="2022-11" db="UniProtKB">
        <authorList>
            <consortium name="WormBaseParasite"/>
        </authorList>
    </citation>
    <scope>IDENTIFICATION</scope>
</reference>
<sequence>MAADGTGDKLDGDRSQAAPTFPEVEHLCNKLFEETVAVKDHYDHNEALKWNTKLVESITEGLVAMSRPFKYCVTCIAMEAGAKFGLNVSSTCFWDKQSDMSYSVRCESKNVIAVCTIFAVNCAEL</sequence>
<accession>A0AC35FCP4</accession>
<evidence type="ECO:0000313" key="1">
    <source>
        <dbReference type="Proteomes" id="UP000887580"/>
    </source>
</evidence>
<dbReference type="Proteomes" id="UP000887580">
    <property type="component" value="Unplaced"/>
</dbReference>
<proteinExistence type="predicted"/>
<evidence type="ECO:0000313" key="2">
    <source>
        <dbReference type="WBParaSite" id="PS1159_v2.g16221.t1"/>
    </source>
</evidence>
<name>A0AC35FCP4_9BILA</name>
<protein>
    <submittedName>
        <fullName evidence="2">Dynein light chain</fullName>
    </submittedName>
</protein>